<comment type="cofactor">
    <cofactor evidence="1 10">
        <name>heme</name>
        <dbReference type="ChEBI" id="CHEBI:30413"/>
    </cofactor>
</comment>
<dbReference type="SUPFAM" id="SSF48264">
    <property type="entry name" value="Cytochrome P450"/>
    <property type="match status" value="1"/>
</dbReference>
<dbReference type="GO" id="GO:0016020">
    <property type="term" value="C:membrane"/>
    <property type="evidence" value="ECO:0007669"/>
    <property type="project" value="UniProtKB-SubCell"/>
</dbReference>
<evidence type="ECO:0000256" key="11">
    <source>
        <dbReference type="RuleBase" id="RU000461"/>
    </source>
</evidence>
<comment type="similarity">
    <text evidence="3 11">Belongs to the cytochrome P450 family.</text>
</comment>
<comment type="subcellular location">
    <subcellularLocation>
        <location evidence="2">Membrane</location>
    </subcellularLocation>
</comment>
<keyword evidence="8 11" id="KW-0503">Monooxygenase</keyword>
<keyword evidence="4 10" id="KW-0349">Heme</keyword>
<dbReference type="InterPro" id="IPR001128">
    <property type="entry name" value="Cyt_P450"/>
</dbReference>
<evidence type="ECO:0000313" key="12">
    <source>
        <dbReference type="EMBL" id="KAK6921150.1"/>
    </source>
</evidence>
<keyword evidence="7 10" id="KW-0408">Iron</keyword>
<dbReference type="InterPro" id="IPR017972">
    <property type="entry name" value="Cyt_P450_CS"/>
</dbReference>
<keyword evidence="13" id="KW-1185">Reference proteome</keyword>
<comment type="caution">
    <text evidence="12">The sequence shown here is derived from an EMBL/GenBank/DDBJ whole genome shotgun (WGS) entry which is preliminary data.</text>
</comment>
<name>A0AAN8Z2Y4_9MAGN</name>
<keyword evidence="6 11" id="KW-0560">Oxidoreductase</keyword>
<dbReference type="PANTHER" id="PTHR47943:SF9">
    <property type="entry name" value="CYTOCHROME P450"/>
    <property type="match status" value="1"/>
</dbReference>
<dbReference type="PRINTS" id="PR00463">
    <property type="entry name" value="EP450I"/>
</dbReference>
<evidence type="ECO:0000256" key="1">
    <source>
        <dbReference type="ARBA" id="ARBA00001971"/>
    </source>
</evidence>
<dbReference type="InterPro" id="IPR002401">
    <property type="entry name" value="Cyt_P450_E_grp-I"/>
</dbReference>
<dbReference type="AlphaFoldDB" id="A0AAN8Z2Y4"/>
<dbReference type="EMBL" id="JBAMMX010000020">
    <property type="protein sequence ID" value="KAK6921150.1"/>
    <property type="molecule type" value="Genomic_DNA"/>
</dbReference>
<dbReference type="PROSITE" id="PS00086">
    <property type="entry name" value="CYTOCHROME_P450"/>
    <property type="match status" value="1"/>
</dbReference>
<evidence type="ECO:0000256" key="2">
    <source>
        <dbReference type="ARBA" id="ARBA00004370"/>
    </source>
</evidence>
<accession>A0AAN8Z2Y4</accession>
<organism evidence="12 13">
    <name type="scientific">Dillenia turbinata</name>
    <dbReference type="NCBI Taxonomy" id="194707"/>
    <lineage>
        <taxon>Eukaryota</taxon>
        <taxon>Viridiplantae</taxon>
        <taxon>Streptophyta</taxon>
        <taxon>Embryophyta</taxon>
        <taxon>Tracheophyta</taxon>
        <taxon>Spermatophyta</taxon>
        <taxon>Magnoliopsida</taxon>
        <taxon>eudicotyledons</taxon>
        <taxon>Gunneridae</taxon>
        <taxon>Pentapetalae</taxon>
        <taxon>Dilleniales</taxon>
        <taxon>Dilleniaceae</taxon>
        <taxon>Dillenia</taxon>
    </lineage>
</organism>
<gene>
    <name evidence="12" type="ORF">RJ641_014828</name>
</gene>
<dbReference type="PRINTS" id="PR00385">
    <property type="entry name" value="P450"/>
</dbReference>
<protein>
    <submittedName>
        <fullName evidence="12">Cytochrome P450</fullName>
    </submittedName>
</protein>
<dbReference type="CDD" id="cd11072">
    <property type="entry name" value="CYP71-like"/>
    <property type="match status" value="1"/>
</dbReference>
<dbReference type="Proteomes" id="UP001370490">
    <property type="component" value="Unassembled WGS sequence"/>
</dbReference>
<dbReference type="InterPro" id="IPR036396">
    <property type="entry name" value="Cyt_P450_sf"/>
</dbReference>
<dbReference type="Pfam" id="PF00067">
    <property type="entry name" value="p450"/>
    <property type="match status" value="1"/>
</dbReference>
<evidence type="ECO:0000256" key="6">
    <source>
        <dbReference type="ARBA" id="ARBA00023002"/>
    </source>
</evidence>
<evidence type="ECO:0000256" key="7">
    <source>
        <dbReference type="ARBA" id="ARBA00023004"/>
    </source>
</evidence>
<evidence type="ECO:0000256" key="9">
    <source>
        <dbReference type="ARBA" id="ARBA00023136"/>
    </source>
</evidence>
<evidence type="ECO:0000256" key="10">
    <source>
        <dbReference type="PIRSR" id="PIRSR602401-1"/>
    </source>
</evidence>
<sequence>MTLPIISILLLLGALCSGVYLRRLSAKRLTLPPGPQALPLIGNLHTLGNLPHQTLCHLSKQFGSIMSIRLGQVLTIVVSSPQAAELFLKTHDLVFASRPKLQAANSLSYGRKNVAFADYGPYWREIKKLCTIELLSTLKIESFAMVRREEVGSLVQSLKVAAEAEMVVNLSTKVMALVEDISYRMLFGRRLEECSELNHAVEEASTLLGTFNLGDVLPLFGLLDLQGINRRTKAARNVMDKILEQIIDEHATNASKNQEKQHTDFTDVMLSIMNETVLDNNNTSHGEDQSRHFDRDNIKAIAFEMLIGGSETTTTAIEWTLSELIKNPKVMTKLQQELENVIGLGKMVHESDLTRCDYLDMVIKESFRLHPVGPFLIPRESVEDITINGHFIPKKSRVMINTWAIGRDEDTWYTKVHEFFPERFANSTIDVRGRHFELLPFGSGRRMCPGIHMAMVTINLVVAQLVHCFHWELPDGVLATNLDMTEKFGLSVRRATELYARPTFRLSTC</sequence>
<dbReference type="GO" id="GO:0004497">
    <property type="term" value="F:monooxygenase activity"/>
    <property type="evidence" value="ECO:0007669"/>
    <property type="project" value="UniProtKB-KW"/>
</dbReference>
<reference evidence="12 13" key="1">
    <citation type="submission" date="2023-12" db="EMBL/GenBank/DDBJ databases">
        <title>A high-quality genome assembly for Dillenia turbinata (Dilleniales).</title>
        <authorList>
            <person name="Chanderbali A."/>
        </authorList>
    </citation>
    <scope>NUCLEOTIDE SEQUENCE [LARGE SCALE GENOMIC DNA]</scope>
    <source>
        <strain evidence="12">LSX21</strain>
        <tissue evidence="12">Leaf</tissue>
    </source>
</reference>
<evidence type="ECO:0000256" key="4">
    <source>
        <dbReference type="ARBA" id="ARBA00022617"/>
    </source>
</evidence>
<keyword evidence="9" id="KW-0472">Membrane</keyword>
<evidence type="ECO:0000313" key="13">
    <source>
        <dbReference type="Proteomes" id="UP001370490"/>
    </source>
</evidence>
<evidence type="ECO:0000256" key="3">
    <source>
        <dbReference type="ARBA" id="ARBA00010617"/>
    </source>
</evidence>
<dbReference type="Gene3D" id="1.10.630.10">
    <property type="entry name" value="Cytochrome P450"/>
    <property type="match status" value="1"/>
</dbReference>
<evidence type="ECO:0000256" key="5">
    <source>
        <dbReference type="ARBA" id="ARBA00022723"/>
    </source>
</evidence>
<dbReference type="PANTHER" id="PTHR47943">
    <property type="entry name" value="CYTOCHROME P450 93A3-LIKE"/>
    <property type="match status" value="1"/>
</dbReference>
<dbReference type="GO" id="GO:0020037">
    <property type="term" value="F:heme binding"/>
    <property type="evidence" value="ECO:0007669"/>
    <property type="project" value="InterPro"/>
</dbReference>
<dbReference type="GO" id="GO:0016705">
    <property type="term" value="F:oxidoreductase activity, acting on paired donors, with incorporation or reduction of molecular oxygen"/>
    <property type="evidence" value="ECO:0007669"/>
    <property type="project" value="InterPro"/>
</dbReference>
<dbReference type="GO" id="GO:0005506">
    <property type="term" value="F:iron ion binding"/>
    <property type="evidence" value="ECO:0007669"/>
    <property type="project" value="InterPro"/>
</dbReference>
<keyword evidence="5 10" id="KW-0479">Metal-binding</keyword>
<proteinExistence type="inferred from homology"/>
<evidence type="ECO:0000256" key="8">
    <source>
        <dbReference type="ARBA" id="ARBA00023033"/>
    </source>
</evidence>
<feature type="binding site" description="axial binding residue" evidence="10">
    <location>
        <position position="448"/>
    </location>
    <ligand>
        <name>heme</name>
        <dbReference type="ChEBI" id="CHEBI:30413"/>
    </ligand>
    <ligandPart>
        <name>Fe</name>
        <dbReference type="ChEBI" id="CHEBI:18248"/>
    </ligandPart>
</feature>
<dbReference type="FunFam" id="1.10.630.10:FF:000011">
    <property type="entry name" value="Cytochrome P450 83B1"/>
    <property type="match status" value="1"/>
</dbReference>